<dbReference type="RefSeq" id="WP_260903515.1">
    <property type="nucleotide sequence ID" value="NZ_JAOCZP010000003.1"/>
</dbReference>
<comment type="caution">
    <text evidence="1">The sequence shown here is derived from an EMBL/GenBank/DDBJ whole genome shotgun (WGS) entry which is preliminary data.</text>
</comment>
<organism evidence="1 2">
    <name type="scientific">Chelativorans salis</name>
    <dbReference type="NCBI Taxonomy" id="2978478"/>
    <lineage>
        <taxon>Bacteria</taxon>
        <taxon>Pseudomonadati</taxon>
        <taxon>Pseudomonadota</taxon>
        <taxon>Alphaproteobacteria</taxon>
        <taxon>Hyphomicrobiales</taxon>
        <taxon>Phyllobacteriaceae</taxon>
        <taxon>Chelativorans</taxon>
    </lineage>
</organism>
<proteinExistence type="predicted"/>
<sequence length="187" mass="18736">MVDEVRVPIVADTAPFEAALENLTGLSESFGTQLTGALKGAVVSGKTLDDVLRKIGLSLAGMALEQGLRPLQSLTGGLFSRLLGGIGGVLPFAKGGVVPFAGGGVVSAPTYFPAGRNIGLMGEAGAEAILPLQRTADGRLGVASGGGAAAPTIVFNVTTQDAASFRKSEAQVTGMLTRAVSRGARGL</sequence>
<name>A0ABT2LQF9_9HYPH</name>
<dbReference type="EMBL" id="JAOCZP010000003">
    <property type="protein sequence ID" value="MCT7376062.1"/>
    <property type="molecule type" value="Genomic_DNA"/>
</dbReference>
<reference evidence="1 2" key="1">
    <citation type="submission" date="2022-09" db="EMBL/GenBank/DDBJ databases">
        <title>Chelativorans salina sp. nov., a novel slightly halophilic bacterium isolated from a saline lake sediment enrichment.</title>
        <authorList>
            <person name="Gao L."/>
            <person name="Fang B.-Z."/>
            <person name="Li W.-J."/>
        </authorList>
    </citation>
    <scope>NUCLEOTIDE SEQUENCE [LARGE SCALE GENOMIC DNA]</scope>
    <source>
        <strain evidence="1 2">EGI FJ00035</strain>
    </source>
</reference>
<accession>A0ABT2LQF9</accession>
<protein>
    <submittedName>
        <fullName evidence="1">Phage tail tape measure protein</fullName>
    </submittedName>
</protein>
<keyword evidence="2" id="KW-1185">Reference proteome</keyword>
<gene>
    <name evidence="1" type="ORF">N5A92_13570</name>
</gene>
<evidence type="ECO:0000313" key="1">
    <source>
        <dbReference type="EMBL" id="MCT7376062.1"/>
    </source>
</evidence>
<dbReference type="Proteomes" id="UP001320831">
    <property type="component" value="Unassembled WGS sequence"/>
</dbReference>
<evidence type="ECO:0000313" key="2">
    <source>
        <dbReference type="Proteomes" id="UP001320831"/>
    </source>
</evidence>